<protein>
    <submittedName>
        <fullName evidence="1">Uncharacterized protein</fullName>
    </submittedName>
</protein>
<gene>
    <name evidence="1" type="ORF">SCHPADRAFT_909323</name>
</gene>
<accession>A0A0H2RS11</accession>
<name>A0A0H2RS11_9AGAM</name>
<dbReference type="InParanoid" id="A0A0H2RS11"/>
<dbReference type="EMBL" id="KQ086130">
    <property type="protein sequence ID" value="KLO07601.1"/>
    <property type="molecule type" value="Genomic_DNA"/>
</dbReference>
<proteinExistence type="predicted"/>
<evidence type="ECO:0000313" key="2">
    <source>
        <dbReference type="Proteomes" id="UP000053477"/>
    </source>
</evidence>
<keyword evidence="2" id="KW-1185">Reference proteome</keyword>
<reference evidence="1 2" key="1">
    <citation type="submission" date="2015-04" db="EMBL/GenBank/DDBJ databases">
        <title>Complete genome sequence of Schizopora paradoxa KUC8140, a cosmopolitan wood degrader in East Asia.</title>
        <authorList>
            <consortium name="DOE Joint Genome Institute"/>
            <person name="Min B."/>
            <person name="Park H."/>
            <person name="Jang Y."/>
            <person name="Kim J.-J."/>
            <person name="Kim K.H."/>
            <person name="Pangilinan J."/>
            <person name="Lipzen A."/>
            <person name="Riley R."/>
            <person name="Grigoriev I.V."/>
            <person name="Spatafora J.W."/>
            <person name="Choi I.-G."/>
        </authorList>
    </citation>
    <scope>NUCLEOTIDE SEQUENCE [LARGE SCALE GENOMIC DNA]</scope>
    <source>
        <strain evidence="1 2">KUC8140</strain>
    </source>
</reference>
<sequence>MKWQVTPVLEIYRQNLFGDFEAMEICLRGWLRYQGKCYGKSNREYITHPLSPRQTFAPPAFNLHRQVPSAVRKHRTNSSS</sequence>
<dbReference type="AlphaFoldDB" id="A0A0H2RS11"/>
<organism evidence="1 2">
    <name type="scientific">Schizopora paradoxa</name>
    <dbReference type="NCBI Taxonomy" id="27342"/>
    <lineage>
        <taxon>Eukaryota</taxon>
        <taxon>Fungi</taxon>
        <taxon>Dikarya</taxon>
        <taxon>Basidiomycota</taxon>
        <taxon>Agaricomycotina</taxon>
        <taxon>Agaricomycetes</taxon>
        <taxon>Hymenochaetales</taxon>
        <taxon>Schizoporaceae</taxon>
        <taxon>Schizopora</taxon>
    </lineage>
</organism>
<dbReference type="Proteomes" id="UP000053477">
    <property type="component" value="Unassembled WGS sequence"/>
</dbReference>
<evidence type="ECO:0000313" key="1">
    <source>
        <dbReference type="EMBL" id="KLO07601.1"/>
    </source>
</evidence>